<name>A0ABR3W0N7_9PEZI</name>
<comment type="caution">
    <text evidence="1">The sequence shown here is derived from an EMBL/GenBank/DDBJ whole genome shotgun (WGS) entry which is preliminary data.</text>
</comment>
<dbReference type="EMBL" id="JAZHXJ010000842">
    <property type="protein sequence ID" value="KAL1850175.1"/>
    <property type="molecule type" value="Genomic_DNA"/>
</dbReference>
<proteinExistence type="predicted"/>
<accession>A0ABR3W0N7</accession>
<evidence type="ECO:0000313" key="1">
    <source>
        <dbReference type="EMBL" id="KAL1850175.1"/>
    </source>
</evidence>
<dbReference type="Proteomes" id="UP001586593">
    <property type="component" value="Unassembled WGS sequence"/>
</dbReference>
<organism evidence="1 2">
    <name type="scientific">Phialemonium thermophilum</name>
    <dbReference type="NCBI Taxonomy" id="223376"/>
    <lineage>
        <taxon>Eukaryota</taxon>
        <taxon>Fungi</taxon>
        <taxon>Dikarya</taxon>
        <taxon>Ascomycota</taxon>
        <taxon>Pezizomycotina</taxon>
        <taxon>Sordariomycetes</taxon>
        <taxon>Sordariomycetidae</taxon>
        <taxon>Cephalothecales</taxon>
        <taxon>Cephalothecaceae</taxon>
        <taxon>Phialemonium</taxon>
    </lineage>
</organism>
<evidence type="ECO:0000313" key="2">
    <source>
        <dbReference type="Proteomes" id="UP001586593"/>
    </source>
</evidence>
<sequence>MTLHTTSRRYAEDDGDDWRGLYARRGLPTPQKGSSNEDWYARMGYVKWKEEPRYPDRLLDGTEARTREERAF</sequence>
<reference evidence="1 2" key="1">
    <citation type="journal article" date="2024" name="Commun. Biol.">
        <title>Comparative genomic analysis of thermophilic fungi reveals convergent evolutionary adaptations and gene losses.</title>
        <authorList>
            <person name="Steindorff A.S."/>
            <person name="Aguilar-Pontes M.V."/>
            <person name="Robinson A.J."/>
            <person name="Andreopoulos B."/>
            <person name="LaButti K."/>
            <person name="Kuo A."/>
            <person name="Mondo S."/>
            <person name="Riley R."/>
            <person name="Otillar R."/>
            <person name="Haridas S."/>
            <person name="Lipzen A."/>
            <person name="Grimwood J."/>
            <person name="Schmutz J."/>
            <person name="Clum A."/>
            <person name="Reid I.D."/>
            <person name="Moisan M.C."/>
            <person name="Butler G."/>
            <person name="Nguyen T.T.M."/>
            <person name="Dewar K."/>
            <person name="Conant G."/>
            <person name="Drula E."/>
            <person name="Henrissat B."/>
            <person name="Hansel C."/>
            <person name="Singer S."/>
            <person name="Hutchinson M.I."/>
            <person name="de Vries R.P."/>
            <person name="Natvig D.O."/>
            <person name="Powell A.J."/>
            <person name="Tsang A."/>
            <person name="Grigoriev I.V."/>
        </authorList>
    </citation>
    <scope>NUCLEOTIDE SEQUENCE [LARGE SCALE GENOMIC DNA]</scope>
    <source>
        <strain evidence="1 2">ATCC 24622</strain>
    </source>
</reference>
<gene>
    <name evidence="1" type="ORF">VTK73DRAFT_9737</name>
</gene>
<protein>
    <submittedName>
        <fullName evidence="1">Uncharacterized protein</fullName>
    </submittedName>
</protein>
<keyword evidence="2" id="KW-1185">Reference proteome</keyword>